<dbReference type="GO" id="GO:0016887">
    <property type="term" value="F:ATP hydrolysis activity"/>
    <property type="evidence" value="ECO:0007669"/>
    <property type="project" value="InterPro"/>
</dbReference>
<proteinExistence type="predicted"/>
<reference evidence="5" key="1">
    <citation type="submission" date="2023-01" db="EMBL/GenBank/DDBJ databases">
        <title>Comparative Genomic Analysis of the Clinically-Derived Winkia Strain NY0527 Provides Evidence into the Taxonomic Reassignment of Winkia neuii and Characterizes Their Virulence Traits.</title>
        <authorList>
            <person name="Cai X."/>
            <person name="Peng Y."/>
            <person name="Li M."/>
            <person name="Qiu Y."/>
            <person name="Wang Y."/>
            <person name="Xu L."/>
            <person name="Hou Q."/>
        </authorList>
    </citation>
    <scope>NUCLEOTIDE SEQUENCE</scope>
    <source>
        <strain evidence="5">NY0527</strain>
    </source>
</reference>
<dbReference type="AlphaFoldDB" id="A0AB38XLI3"/>
<dbReference type="InterPro" id="IPR003593">
    <property type="entry name" value="AAA+_ATPase"/>
</dbReference>
<evidence type="ECO:0000256" key="1">
    <source>
        <dbReference type="ARBA" id="ARBA00022448"/>
    </source>
</evidence>
<evidence type="ECO:0000313" key="6">
    <source>
        <dbReference type="Proteomes" id="UP001211044"/>
    </source>
</evidence>
<dbReference type="CDD" id="cd03235">
    <property type="entry name" value="ABC_Metallic_Cations"/>
    <property type="match status" value="1"/>
</dbReference>
<dbReference type="GO" id="GO:0005524">
    <property type="term" value="F:ATP binding"/>
    <property type="evidence" value="ECO:0007669"/>
    <property type="project" value="UniProtKB-KW"/>
</dbReference>
<dbReference type="SUPFAM" id="SSF52540">
    <property type="entry name" value="P-loop containing nucleoside triphosphate hydrolases"/>
    <property type="match status" value="1"/>
</dbReference>
<organism evidence="5 6">
    <name type="scientific">Winkia neuii subsp. anitrata</name>
    <dbReference type="NCBI Taxonomy" id="29318"/>
    <lineage>
        <taxon>Bacteria</taxon>
        <taxon>Bacillati</taxon>
        <taxon>Actinomycetota</taxon>
        <taxon>Actinomycetes</taxon>
        <taxon>Actinomycetales</taxon>
        <taxon>Actinomycetaceae</taxon>
        <taxon>Winkia</taxon>
    </lineage>
</organism>
<keyword evidence="2" id="KW-0547">Nucleotide-binding</keyword>
<dbReference type="PROSITE" id="PS00211">
    <property type="entry name" value="ABC_TRANSPORTER_1"/>
    <property type="match status" value="1"/>
</dbReference>
<protein>
    <submittedName>
        <fullName evidence="5">ABC transporter ATP-binding protein</fullName>
    </submittedName>
</protein>
<dbReference type="InterPro" id="IPR003439">
    <property type="entry name" value="ABC_transporter-like_ATP-bd"/>
</dbReference>
<keyword evidence="3 5" id="KW-0067">ATP-binding</keyword>
<dbReference type="EMBL" id="CP116394">
    <property type="protein sequence ID" value="WCE45212.1"/>
    <property type="molecule type" value="Genomic_DNA"/>
</dbReference>
<dbReference type="InterPro" id="IPR017871">
    <property type="entry name" value="ABC_transporter-like_CS"/>
</dbReference>
<dbReference type="InterPro" id="IPR027417">
    <property type="entry name" value="P-loop_NTPase"/>
</dbReference>
<sequence length="224" mass="23371">MADASLAYGRKIVVTGLNGTLAEGEALALIGPNGSGKTTLLKALTGAVRIASGAITMPPGASIGYVPQHLNLDATFPITAAQVVAMGLRAQTGILGLLRAEHKDRLKKAIAHVGLQEKAGQRFGDLSGGQQQRILLARALIAEPTLLLLDEPFNGLDEPNRAGLLRIISQAKASGIGVVVSTHDIELAQKTCDKALLLAGRQVAYGSLQQVLSEQLVDVAYGKR</sequence>
<gene>
    <name evidence="5" type="ORF">PIG85_05950</name>
</gene>
<dbReference type="PANTHER" id="PTHR42734">
    <property type="entry name" value="METAL TRANSPORT SYSTEM ATP-BINDING PROTEIN TM_0124-RELATED"/>
    <property type="match status" value="1"/>
</dbReference>
<feature type="domain" description="ABC transporter" evidence="4">
    <location>
        <begin position="1"/>
        <end position="224"/>
    </location>
</feature>
<accession>A0AB38XLI3</accession>
<dbReference type="SMART" id="SM00382">
    <property type="entry name" value="AAA"/>
    <property type="match status" value="1"/>
</dbReference>
<dbReference type="PROSITE" id="PS50893">
    <property type="entry name" value="ABC_TRANSPORTER_2"/>
    <property type="match status" value="1"/>
</dbReference>
<name>A0AB38XLI3_9ACTO</name>
<dbReference type="KEGG" id="wne:PIG85_05950"/>
<evidence type="ECO:0000256" key="3">
    <source>
        <dbReference type="ARBA" id="ARBA00022840"/>
    </source>
</evidence>
<dbReference type="RefSeq" id="WP_048707349.1">
    <property type="nucleotide sequence ID" value="NZ_CP116394.1"/>
</dbReference>
<dbReference type="Proteomes" id="UP001211044">
    <property type="component" value="Chromosome"/>
</dbReference>
<dbReference type="Pfam" id="PF00005">
    <property type="entry name" value="ABC_tran"/>
    <property type="match status" value="1"/>
</dbReference>
<keyword evidence="1" id="KW-0813">Transport</keyword>
<evidence type="ECO:0000259" key="4">
    <source>
        <dbReference type="PROSITE" id="PS50893"/>
    </source>
</evidence>
<evidence type="ECO:0000256" key="2">
    <source>
        <dbReference type="ARBA" id="ARBA00022741"/>
    </source>
</evidence>
<dbReference type="InterPro" id="IPR050153">
    <property type="entry name" value="Metal_Ion_Import_ABC"/>
</dbReference>
<dbReference type="Gene3D" id="3.40.50.300">
    <property type="entry name" value="P-loop containing nucleotide triphosphate hydrolases"/>
    <property type="match status" value="1"/>
</dbReference>
<evidence type="ECO:0000313" key="5">
    <source>
        <dbReference type="EMBL" id="WCE45212.1"/>
    </source>
</evidence>